<dbReference type="InterPro" id="IPR043129">
    <property type="entry name" value="ATPase_NBD"/>
</dbReference>
<evidence type="ECO:0000256" key="3">
    <source>
        <dbReference type="SAM" id="Phobius"/>
    </source>
</evidence>
<organism evidence="4 5">
    <name type="scientific">Porites evermanni</name>
    <dbReference type="NCBI Taxonomy" id="104178"/>
    <lineage>
        <taxon>Eukaryota</taxon>
        <taxon>Metazoa</taxon>
        <taxon>Cnidaria</taxon>
        <taxon>Anthozoa</taxon>
        <taxon>Hexacorallia</taxon>
        <taxon>Scleractinia</taxon>
        <taxon>Fungiina</taxon>
        <taxon>Poritidae</taxon>
        <taxon>Porites</taxon>
    </lineage>
</organism>
<gene>
    <name evidence="4" type="ORF">PEVE_00042745</name>
</gene>
<reference evidence="4 5" key="1">
    <citation type="submission" date="2022-05" db="EMBL/GenBank/DDBJ databases">
        <authorList>
            <consortium name="Genoscope - CEA"/>
            <person name="William W."/>
        </authorList>
    </citation>
    <scope>NUCLEOTIDE SEQUENCE [LARGE SCALE GENOMIC DNA]</scope>
</reference>
<dbReference type="SMART" id="SM00268">
    <property type="entry name" value="ACTIN"/>
    <property type="match status" value="1"/>
</dbReference>
<dbReference type="PRINTS" id="PR00190">
    <property type="entry name" value="ACTIN"/>
</dbReference>
<feature type="compositionally biased region" description="Basic and acidic residues" evidence="2">
    <location>
        <begin position="171"/>
        <end position="196"/>
    </location>
</feature>
<dbReference type="InterPro" id="IPR004000">
    <property type="entry name" value="Actin"/>
</dbReference>
<evidence type="ECO:0000313" key="5">
    <source>
        <dbReference type="Proteomes" id="UP001159427"/>
    </source>
</evidence>
<feature type="region of interest" description="Disordered" evidence="2">
    <location>
        <begin position="36"/>
        <end position="98"/>
    </location>
</feature>
<evidence type="ECO:0008006" key="6">
    <source>
        <dbReference type="Google" id="ProtNLM"/>
    </source>
</evidence>
<protein>
    <recommendedName>
        <fullName evidence="6">Actin</fullName>
    </recommendedName>
</protein>
<dbReference type="SUPFAM" id="SSF53067">
    <property type="entry name" value="Actin-like ATPase domain"/>
    <property type="match status" value="2"/>
</dbReference>
<feature type="region of interest" description="Disordered" evidence="2">
    <location>
        <begin position="168"/>
        <end position="196"/>
    </location>
</feature>
<feature type="transmembrane region" description="Helical" evidence="3">
    <location>
        <begin position="6"/>
        <end position="30"/>
    </location>
</feature>
<keyword evidence="3" id="KW-0472">Membrane</keyword>
<accession>A0ABN8LMG1</accession>
<comment type="similarity">
    <text evidence="1">Belongs to the actin family.</text>
</comment>
<feature type="compositionally biased region" description="Acidic residues" evidence="2">
    <location>
        <begin position="697"/>
        <end position="717"/>
    </location>
</feature>
<proteinExistence type="inferred from homology"/>
<dbReference type="Pfam" id="PF00022">
    <property type="entry name" value="Actin"/>
    <property type="match status" value="1"/>
</dbReference>
<dbReference type="Gene3D" id="3.30.420.40">
    <property type="match status" value="2"/>
</dbReference>
<evidence type="ECO:0000313" key="4">
    <source>
        <dbReference type="EMBL" id="CAH3018376.1"/>
    </source>
</evidence>
<evidence type="ECO:0000256" key="2">
    <source>
        <dbReference type="SAM" id="MobiDB-lite"/>
    </source>
</evidence>
<name>A0ABN8LMG1_9CNID</name>
<dbReference type="Proteomes" id="UP001159427">
    <property type="component" value="Unassembled WGS sequence"/>
</dbReference>
<feature type="compositionally biased region" description="Acidic residues" evidence="2">
    <location>
        <begin position="656"/>
        <end position="672"/>
    </location>
</feature>
<feature type="compositionally biased region" description="Basic and acidic residues" evidence="2">
    <location>
        <begin position="52"/>
        <end position="90"/>
    </location>
</feature>
<keyword evidence="3" id="KW-1133">Transmembrane helix</keyword>
<dbReference type="Gene3D" id="3.90.640.10">
    <property type="entry name" value="Actin, Chain A, domain 4"/>
    <property type="match status" value="1"/>
</dbReference>
<feature type="region of interest" description="Disordered" evidence="2">
    <location>
        <begin position="635"/>
        <end position="717"/>
    </location>
</feature>
<evidence type="ECO:0000256" key="1">
    <source>
        <dbReference type="RuleBase" id="RU000487"/>
    </source>
</evidence>
<feature type="region of interest" description="Disordered" evidence="2">
    <location>
        <begin position="734"/>
        <end position="756"/>
    </location>
</feature>
<dbReference type="PANTHER" id="PTHR11937">
    <property type="entry name" value="ACTIN"/>
    <property type="match status" value="1"/>
</dbReference>
<feature type="compositionally biased region" description="Basic residues" evidence="2">
    <location>
        <begin position="737"/>
        <end position="750"/>
    </location>
</feature>
<sequence>MDLTVFYVSPWMMLGLILGTVYFVLVLLGYENRNENKTRKKSEDVLTSSTRTPRDVTGQKKVQTAEEKPGFVVQRKESDEHKSGARKQIDETSCSYQRSSPYQTTTAFEARKSKVAPVDNEKGKELQVENSLEASKIEDILQSQDALYLQEFNVPEGFITQRLRIRASSHGSDHSREDSEETMEKTDGLESSTDKETELCEIVSETVSNSVSSAHVGQIFNDTVVPDINGQPTESNNAMESTAIKESGIFGDFADLMVTKAKESAFHKIDLESKANIYADEISSRIVSDAIGQFANSSLSGPEDFDTSEVQELHSFAENVVKSLMDGASDNVSLFKDVVAFAQDVSEQVILEGIEQYTTTEKLEQGRRQKISLSEMKLFSEGIVSEVVSEGIEEAIREGENVKENNFASNSIVEPGHADLADQTVTVSSAIQPQICGIVENLVNGAIYEALLRAKAQCSEKSLEDSKLEGCAQEILESQVNDTVQELIVSALHQAVDLKELESQEGDEPNREDTSELKSQMETFVDDTLNAAVTEAAGKVQIEQYVSDQEGKVLNGHIDLTLEKDVHQQSDNVRQISVKLADDDEKTNETEHQGVDLVPSSECMNGKELNSRETETNEQNDYWRRSLIMDLEDNEEFDESFESEKSRPITEKETVSDEDASEEFIDSSEDEVIDHAEDAKLGAVGGSSTAKYKGGDSDVDDIFEDELDDDDDDDDNEEDLLFAGQTMVDGLCVSKPKEKRRSRKKSKSLPRARIQSAGSHYNQAVVLDNGSAIIKLGIAGDRKPRVVQPALYGIPKRYSLQMAGMDNRKDRTYGDGAAMRAGVMQLEYPMSGVFLDNWADVEDIWEYMLYSELGIEEGNHPVLVTEVANTSRRDREKMAEVLFEHLSVPAMYLANQLVLSLYASGLTQGLCLSSGSSVTQAAAIYEGHILAYTVQELDIGGKLLTDNLQKLLRENKGHIFNSSSGWQIVNNMKESMAYVSQDYSSEMKQFKTSDALTQFYSLPDGQTVDISSEMITTPEPLFNPETLLGADDTIASQLPIHKLVNNAFGRCAPDLRDIIHRNVVLSGGTTLTKGLVPRLEHELSKINPKIRSLSAPENRMYSPWIGGSILGSLSTMDNMYATIDEYADYGGRIINQKCF</sequence>
<feature type="compositionally biased region" description="Basic and acidic residues" evidence="2">
    <location>
        <begin position="642"/>
        <end position="655"/>
    </location>
</feature>
<keyword evidence="5" id="KW-1185">Reference proteome</keyword>
<dbReference type="EMBL" id="CALNXI010000085">
    <property type="protein sequence ID" value="CAH3018376.1"/>
    <property type="molecule type" value="Genomic_DNA"/>
</dbReference>
<comment type="caution">
    <text evidence="4">The sequence shown here is derived from an EMBL/GenBank/DDBJ whole genome shotgun (WGS) entry which is preliminary data.</text>
</comment>
<keyword evidence="3" id="KW-0812">Transmembrane</keyword>